<dbReference type="InterPro" id="IPR000792">
    <property type="entry name" value="Tscrpt_reg_LuxR_C"/>
</dbReference>
<keyword evidence="3" id="KW-1185">Reference proteome</keyword>
<dbReference type="SMART" id="SM00421">
    <property type="entry name" value="HTH_LUXR"/>
    <property type="match status" value="1"/>
</dbReference>
<evidence type="ECO:0000313" key="3">
    <source>
        <dbReference type="Proteomes" id="UP000611708"/>
    </source>
</evidence>
<evidence type="ECO:0000313" key="2">
    <source>
        <dbReference type="EMBL" id="MBF9196621.1"/>
    </source>
</evidence>
<protein>
    <recommendedName>
        <fullName evidence="1">HTH luxR-type domain-containing protein</fullName>
    </recommendedName>
</protein>
<proteinExistence type="predicted"/>
<name>A0ABS0HTM9_9HYPH</name>
<comment type="caution">
    <text evidence="2">The sequence shown here is derived from an EMBL/GenBank/DDBJ whole genome shotgun (WGS) entry which is preliminary data.</text>
</comment>
<feature type="domain" description="HTH luxR-type" evidence="1">
    <location>
        <begin position="299"/>
        <end position="356"/>
    </location>
</feature>
<evidence type="ECO:0000259" key="1">
    <source>
        <dbReference type="SMART" id="SM00421"/>
    </source>
</evidence>
<sequence>MNLNDAYNELLEIIYSLEPGSWDLFGRRTGALLHSAHGLYVSGLPPPQSKLFLSHSLDERYFSIYQDYYYKVSVLYPRLIGKVPPAQVVLDVNMVDKDELHRSEYYNDWAAPQDFHHACGVWIPIDENARIVAGYNRSSRLGRFTPEEVAFVQSLLPHVGRAARLTQKLELGKAAASAGRIALEHLEAAVFLVSRQGVVLETNAAALRLMRNQGTFRLHAGRLHLQLNQGQNFTDLVRKVLDSRTGTSFMIHQSDGTMVQAFLNPLSSNVLWSSSPGAVLVVQSRVADDLASLQRLRTAYKLTAAEERLLRALCEGESVADYCNRTGLSRNTVKTQMSSLFSKTNTSRQAELIRLALSQTMLRLRSAD</sequence>
<dbReference type="SUPFAM" id="SSF46894">
    <property type="entry name" value="C-terminal effector domain of the bipartite response regulators"/>
    <property type="match status" value="1"/>
</dbReference>
<dbReference type="Proteomes" id="UP000611708">
    <property type="component" value="Unassembled WGS sequence"/>
</dbReference>
<reference evidence="2 3" key="1">
    <citation type="submission" date="2020-11" db="EMBL/GenBank/DDBJ databases">
        <authorList>
            <person name="Kim M.K."/>
        </authorList>
    </citation>
    <scope>NUCLEOTIDE SEQUENCE [LARGE SCALE GENOMIC DNA]</scope>
    <source>
        <strain evidence="2 3">BT290</strain>
    </source>
</reference>
<dbReference type="RefSeq" id="WP_196264003.1">
    <property type="nucleotide sequence ID" value="NZ_JADQDN010000005.1"/>
</dbReference>
<accession>A0ABS0HTM9</accession>
<gene>
    <name evidence="2" type="ORF">I2H36_11265</name>
</gene>
<dbReference type="Gene3D" id="1.10.10.10">
    <property type="entry name" value="Winged helix-like DNA-binding domain superfamily/Winged helix DNA-binding domain"/>
    <property type="match status" value="1"/>
</dbReference>
<organism evidence="2 3">
    <name type="scientific">Microvirga terrestris</name>
    <dbReference type="NCBI Taxonomy" id="2791024"/>
    <lineage>
        <taxon>Bacteria</taxon>
        <taxon>Pseudomonadati</taxon>
        <taxon>Pseudomonadota</taxon>
        <taxon>Alphaproteobacteria</taxon>
        <taxon>Hyphomicrobiales</taxon>
        <taxon>Methylobacteriaceae</taxon>
        <taxon>Microvirga</taxon>
    </lineage>
</organism>
<dbReference type="InterPro" id="IPR016032">
    <property type="entry name" value="Sig_transdc_resp-reg_C-effctor"/>
</dbReference>
<dbReference type="EMBL" id="JADQDN010000005">
    <property type="protein sequence ID" value="MBF9196621.1"/>
    <property type="molecule type" value="Genomic_DNA"/>
</dbReference>
<dbReference type="InterPro" id="IPR036388">
    <property type="entry name" value="WH-like_DNA-bd_sf"/>
</dbReference>